<keyword evidence="9" id="KW-1185">Reference proteome</keyword>
<evidence type="ECO:0000256" key="3">
    <source>
        <dbReference type="ARBA" id="ARBA00023015"/>
    </source>
</evidence>
<proteinExistence type="predicted"/>
<feature type="compositionally biased region" description="Basic residues" evidence="6">
    <location>
        <begin position="262"/>
        <end position="272"/>
    </location>
</feature>
<feature type="region of interest" description="Disordered" evidence="6">
    <location>
        <begin position="1"/>
        <end position="86"/>
    </location>
</feature>
<evidence type="ECO:0000313" key="9">
    <source>
        <dbReference type="Proteomes" id="UP000648187"/>
    </source>
</evidence>
<feature type="compositionally biased region" description="Basic and acidic residues" evidence="6">
    <location>
        <begin position="295"/>
        <end position="323"/>
    </location>
</feature>
<feature type="domain" description="Myb/SANT-like DNA-binding" evidence="7">
    <location>
        <begin position="112"/>
        <end position="156"/>
    </location>
</feature>
<evidence type="ECO:0000313" key="8">
    <source>
        <dbReference type="EMBL" id="KAF9404690.1"/>
    </source>
</evidence>
<evidence type="ECO:0000256" key="5">
    <source>
        <dbReference type="ARBA" id="ARBA00025466"/>
    </source>
</evidence>
<evidence type="ECO:0000256" key="2">
    <source>
        <dbReference type="ARBA" id="ARBA00016807"/>
    </source>
</evidence>
<comment type="caution">
    <text evidence="8">The sequence shown here is derived from an EMBL/GenBank/DDBJ whole genome shotgun (WGS) entry which is preliminary data.</text>
</comment>
<organism evidence="8 9">
    <name type="scientific">Spodoptera exigua</name>
    <name type="common">Beet armyworm</name>
    <name type="synonym">Noctua fulgens</name>
    <dbReference type="NCBI Taxonomy" id="7107"/>
    <lineage>
        <taxon>Eukaryota</taxon>
        <taxon>Metazoa</taxon>
        <taxon>Ecdysozoa</taxon>
        <taxon>Arthropoda</taxon>
        <taxon>Hexapoda</taxon>
        <taxon>Insecta</taxon>
        <taxon>Pterygota</taxon>
        <taxon>Neoptera</taxon>
        <taxon>Endopterygota</taxon>
        <taxon>Lepidoptera</taxon>
        <taxon>Glossata</taxon>
        <taxon>Ditrysia</taxon>
        <taxon>Noctuoidea</taxon>
        <taxon>Noctuidae</taxon>
        <taxon>Amphipyrinae</taxon>
        <taxon>Spodoptera</taxon>
    </lineage>
</organism>
<dbReference type="Pfam" id="PF13873">
    <property type="entry name" value="Myb_DNA-bind_5"/>
    <property type="match status" value="1"/>
</dbReference>
<name>A0A835G343_SPOEX</name>
<evidence type="ECO:0000256" key="6">
    <source>
        <dbReference type="SAM" id="MobiDB-lite"/>
    </source>
</evidence>
<evidence type="ECO:0000256" key="4">
    <source>
        <dbReference type="ARBA" id="ARBA00023163"/>
    </source>
</evidence>
<dbReference type="Proteomes" id="UP000648187">
    <property type="component" value="Unassembled WGS sequence"/>
</dbReference>
<feature type="compositionally biased region" description="Basic and acidic residues" evidence="6">
    <location>
        <begin position="204"/>
        <end position="213"/>
    </location>
</feature>
<comment type="subunit">
    <text evidence="1">Self-associates forming complexes of several hundred monomers.</text>
</comment>
<evidence type="ECO:0000259" key="7">
    <source>
        <dbReference type="Pfam" id="PF13873"/>
    </source>
</evidence>
<feature type="compositionally biased region" description="Basic and acidic residues" evidence="6">
    <location>
        <begin position="236"/>
        <end position="248"/>
    </location>
</feature>
<accession>A0A835G343</accession>
<feature type="compositionally biased region" description="Basic and acidic residues" evidence="6">
    <location>
        <begin position="273"/>
        <end position="287"/>
    </location>
</feature>
<feature type="compositionally biased region" description="Pro residues" evidence="6">
    <location>
        <begin position="352"/>
        <end position="366"/>
    </location>
</feature>
<feature type="region of interest" description="Disordered" evidence="6">
    <location>
        <begin position="194"/>
        <end position="213"/>
    </location>
</feature>
<keyword evidence="4" id="KW-0804">Transcription</keyword>
<keyword evidence="3" id="KW-0805">Transcription regulation</keyword>
<feature type="compositionally biased region" description="Acidic residues" evidence="6">
    <location>
        <begin position="48"/>
        <end position="73"/>
    </location>
</feature>
<feature type="compositionally biased region" description="Basic and acidic residues" evidence="6">
    <location>
        <begin position="29"/>
        <end position="47"/>
    </location>
</feature>
<feature type="region of interest" description="Disordered" evidence="6">
    <location>
        <begin position="236"/>
        <end position="375"/>
    </location>
</feature>
<gene>
    <name evidence="8" type="ORF">HW555_014218</name>
</gene>
<comment type="function">
    <text evidence="5">Involved in transvection phenomena (= synapsis-dependent gene expression), where the synaptic pairing of chromosomes carrying genes with which zeste interacts influences the expression of these genes. Zeste binds to DNA and stimulates transcription from a nearby promoter.</text>
</comment>
<dbReference type="EMBL" id="JACKWZ010000907">
    <property type="protein sequence ID" value="KAF9404690.1"/>
    <property type="molecule type" value="Genomic_DNA"/>
</dbReference>
<dbReference type="InterPro" id="IPR028002">
    <property type="entry name" value="Myb_DNA-bind_5"/>
</dbReference>
<sequence>METSVPLVEISVKPEPVEGDKEEDTNNEDSQKPDNLRSEELWIKPEPLEDESQDSREEETSDNEATLDDEDMNEELRRSRQPNAPSRKQMKVFLDFLSEHTDLANCLLRGPTGRAKAYQLWEDIAEKLNTISGCTKTTQQWQRVWSDRKYVARKTAAVHFAAVSTGTPPTLQLTQQDKKILTILGEAIPPKPVVSNYPLPAWPRKPEPKPEVVKPKMKAHEFLAESLAQKRNALKAELEPKPKPKEPEVPEEPAGPPEPKKRYTPWKPRAKKKKDDKNSSRRSESRICHPPKVVVEVRKTDSPKTPEGKKDPPSAAERIKFEGPEEEPPPTEPSQSGVSRPPENSKEDVQRPNPPLSPSISDPPSPQAALPGEGYRGGLRLKACMDPYTKQFIKLEEERLKNDQKRNSELSVIRVNLQQGTAELAEIRQTMQEMLAVMKQLLDRDV</sequence>
<reference evidence="8" key="1">
    <citation type="submission" date="2020-08" db="EMBL/GenBank/DDBJ databases">
        <title>Spodoptera exigua strain:BAW_Kor-Di-RS1 Genome sequencing and assembly.</title>
        <authorList>
            <person name="Kim J."/>
            <person name="Nam H.Y."/>
            <person name="Kwon M."/>
            <person name="Choi J.H."/>
            <person name="Cho S.R."/>
            <person name="Kim G.-H."/>
        </authorList>
    </citation>
    <scope>NUCLEOTIDE SEQUENCE</scope>
    <source>
        <strain evidence="8">BAW_Kor-Di-RS1</strain>
        <tissue evidence="8">Whole-body</tissue>
    </source>
</reference>
<protein>
    <recommendedName>
        <fullName evidence="2">Regulatory protein zeste</fullName>
    </recommendedName>
</protein>
<evidence type="ECO:0000256" key="1">
    <source>
        <dbReference type="ARBA" id="ARBA00011764"/>
    </source>
</evidence>
<dbReference type="AlphaFoldDB" id="A0A835G343"/>